<organism evidence="1 2">
    <name type="scientific">Cellvibrio mixtus</name>
    <dbReference type="NCBI Taxonomy" id="39650"/>
    <lineage>
        <taxon>Bacteria</taxon>
        <taxon>Pseudomonadati</taxon>
        <taxon>Pseudomonadota</taxon>
        <taxon>Gammaproteobacteria</taxon>
        <taxon>Cellvibrionales</taxon>
        <taxon>Cellvibrionaceae</taxon>
        <taxon>Cellvibrio</taxon>
    </lineage>
</organism>
<proteinExistence type="predicted"/>
<reference evidence="2" key="1">
    <citation type="submission" date="2017-05" db="EMBL/GenBank/DDBJ databases">
        <authorList>
            <person name="Barney B.M."/>
        </authorList>
    </citation>
    <scope>NUCLEOTIDE SEQUENCE [LARGE SCALE GENOMIC DNA]</scope>
    <source>
        <strain evidence="2">PSBB022</strain>
    </source>
</reference>
<evidence type="ECO:0000313" key="2">
    <source>
        <dbReference type="Proteomes" id="UP000216101"/>
    </source>
</evidence>
<dbReference type="Proteomes" id="UP000216101">
    <property type="component" value="Unassembled WGS sequence"/>
</dbReference>
<evidence type="ECO:0000313" key="1">
    <source>
        <dbReference type="EMBL" id="OZY84690.1"/>
    </source>
</evidence>
<dbReference type="Gene3D" id="3.40.50.300">
    <property type="entry name" value="P-loop containing nucleotide triphosphate hydrolases"/>
    <property type="match status" value="1"/>
</dbReference>
<keyword evidence="2" id="KW-1185">Reference proteome</keyword>
<dbReference type="SUPFAM" id="SSF52540">
    <property type="entry name" value="P-loop containing nucleoside triphosphate hydrolases"/>
    <property type="match status" value="1"/>
</dbReference>
<gene>
    <name evidence="1" type="ORF">CBP51_16090</name>
</gene>
<sequence length="383" mass="43260">MAVSDLFSAYCELISSPAQLTRCQEATSVSELLCVIKHLWQQTALSDDQLIAELAQLNQQVISGDNIQLAGHWLPYRYHAKSRSIHWCLPAGHATEPFQDETISRYRQTVLVNQFITPKTALSSLDIQAQAVQSITPTGFIFHLSRCGSTLLSGCLSELETTSVFSESPVLTEILLDRTLDETGQQQYLQHLINLQASVFPARPKIVIKWNAWDIFRWKSIRAIYPQVPVIFLVRNPVEILASHQRSAGRHMSGDPSLADYHPVFTVCEQGVTPLEFRMSVLACMMQKMHTFCDDPLTMKIDYAQLNSQRIHDVAVYFGLAPSAVEKMCMMERGRVHSKVPAHLFRADGKEKQSLFNSIEHDKIRCALNEYYQSLVPVLSPVI</sequence>
<dbReference type="InterPro" id="IPR027417">
    <property type="entry name" value="P-loop_NTPase"/>
</dbReference>
<name>A0A266Q4B4_9GAMM</name>
<dbReference type="AlphaFoldDB" id="A0A266Q4B4"/>
<comment type="caution">
    <text evidence="1">The sequence shown here is derived from an EMBL/GenBank/DDBJ whole genome shotgun (WGS) entry which is preliminary data.</text>
</comment>
<evidence type="ECO:0008006" key="3">
    <source>
        <dbReference type="Google" id="ProtNLM"/>
    </source>
</evidence>
<dbReference type="EMBL" id="NHNI01000002">
    <property type="protein sequence ID" value="OZY84690.1"/>
    <property type="molecule type" value="Genomic_DNA"/>
</dbReference>
<protein>
    <recommendedName>
        <fullName evidence="3">Sulfotransferase family protein</fullName>
    </recommendedName>
</protein>
<accession>A0A266Q4B4</accession>